<protein>
    <submittedName>
        <fullName evidence="7">Transposase</fullName>
    </submittedName>
</protein>
<feature type="compositionally biased region" description="Low complexity" evidence="6">
    <location>
        <begin position="92"/>
        <end position="105"/>
    </location>
</feature>
<evidence type="ECO:0000256" key="3">
    <source>
        <dbReference type="ARBA" id="ARBA00022578"/>
    </source>
</evidence>
<gene>
    <name evidence="7" type="ORF">G1C94_1000</name>
</gene>
<dbReference type="EMBL" id="JAAIIJ010000020">
    <property type="protein sequence ID" value="NMN02378.1"/>
    <property type="molecule type" value="Genomic_DNA"/>
</dbReference>
<comment type="function">
    <text evidence="1">Required for the transposition of the insertion element.</text>
</comment>
<dbReference type="Pfam" id="PF00872">
    <property type="entry name" value="Transposase_mut"/>
    <property type="match status" value="1"/>
</dbReference>
<feature type="region of interest" description="Disordered" evidence="6">
    <location>
        <begin position="90"/>
        <end position="148"/>
    </location>
</feature>
<evidence type="ECO:0000256" key="6">
    <source>
        <dbReference type="SAM" id="MobiDB-lite"/>
    </source>
</evidence>
<keyword evidence="4" id="KW-0238">DNA-binding</keyword>
<evidence type="ECO:0000256" key="2">
    <source>
        <dbReference type="ARBA" id="ARBA00010961"/>
    </source>
</evidence>
<evidence type="ECO:0000256" key="5">
    <source>
        <dbReference type="ARBA" id="ARBA00023172"/>
    </source>
</evidence>
<organism evidence="7 8">
    <name type="scientific">Bifidobacterium panos</name>
    <dbReference type="NCBI Taxonomy" id="2675321"/>
    <lineage>
        <taxon>Bacteria</taxon>
        <taxon>Bacillati</taxon>
        <taxon>Actinomycetota</taxon>
        <taxon>Actinomycetes</taxon>
        <taxon>Bifidobacteriales</taxon>
        <taxon>Bifidobacteriaceae</taxon>
        <taxon>Bifidobacterium</taxon>
    </lineage>
</organism>
<evidence type="ECO:0000256" key="4">
    <source>
        <dbReference type="ARBA" id="ARBA00023125"/>
    </source>
</evidence>
<keyword evidence="5" id="KW-0233">DNA recombination</keyword>
<sequence>MMAARNDAGLYAKARSLFISRATMDDFSGWATPRQAEAVSRPFDTEPANAVWPLAIVQTCAVHLLRNTFRYSSKKDWDAIRRDVKPVYTAPGVAAAQGRQGRDAGQVGGRSTPRSATCGWTRGNGSHRSWTTTRKPAGSSARPTRSNH</sequence>
<dbReference type="InterPro" id="IPR001207">
    <property type="entry name" value="Transposase_mutator"/>
</dbReference>
<evidence type="ECO:0000313" key="8">
    <source>
        <dbReference type="Proteomes" id="UP000553756"/>
    </source>
</evidence>
<accession>A0ABX1T158</accession>
<dbReference type="Proteomes" id="UP000553756">
    <property type="component" value="Unassembled WGS sequence"/>
</dbReference>
<reference evidence="7 8" key="1">
    <citation type="submission" date="2020-02" db="EMBL/GenBank/DDBJ databases">
        <title>Characterization of phylogenetic diversity of novel bifidobacterial species isolated in Czech ZOOs.</title>
        <authorList>
            <person name="Lugli G.A."/>
            <person name="Vera N.B."/>
            <person name="Ventura M."/>
        </authorList>
    </citation>
    <scope>NUCLEOTIDE SEQUENCE [LARGE SCALE GENOMIC DNA]</scope>
    <source>
        <strain evidence="7 8">DSM 109963</strain>
    </source>
</reference>
<comment type="caution">
    <text evidence="7">The sequence shown here is derived from an EMBL/GenBank/DDBJ whole genome shotgun (WGS) entry which is preliminary data.</text>
</comment>
<keyword evidence="3" id="KW-0815">Transposition</keyword>
<name>A0ABX1T158_9BIFI</name>
<keyword evidence="8" id="KW-1185">Reference proteome</keyword>
<evidence type="ECO:0000256" key="1">
    <source>
        <dbReference type="ARBA" id="ARBA00002190"/>
    </source>
</evidence>
<proteinExistence type="inferred from homology"/>
<evidence type="ECO:0000313" key="7">
    <source>
        <dbReference type="EMBL" id="NMN02378.1"/>
    </source>
</evidence>
<feature type="compositionally biased region" description="Polar residues" evidence="6">
    <location>
        <begin position="123"/>
        <end position="134"/>
    </location>
</feature>
<comment type="similarity">
    <text evidence="2">Belongs to the transposase mutator family.</text>
</comment>